<feature type="repeat" description="ANK" evidence="12">
    <location>
        <begin position="245"/>
        <end position="279"/>
    </location>
</feature>
<dbReference type="EMBL" id="GL732612">
    <property type="protein sequence ID" value="EFX71249.1"/>
    <property type="molecule type" value="Genomic_DNA"/>
</dbReference>
<dbReference type="GO" id="GO:1902495">
    <property type="term" value="C:transmembrane transporter complex"/>
    <property type="evidence" value="ECO:0000318"/>
    <property type="project" value="GO_Central"/>
</dbReference>
<dbReference type="HOGENOM" id="CLU_009006_0_0_1"/>
<keyword evidence="5" id="KW-0677">Repeat</keyword>
<dbReference type="GO" id="GO:0005216">
    <property type="term" value="F:monoatomic ion channel activity"/>
    <property type="evidence" value="ECO:0007669"/>
    <property type="project" value="InterPro"/>
</dbReference>
<dbReference type="PROSITE" id="PS50297">
    <property type="entry name" value="ANK_REP_REGION"/>
    <property type="match status" value="3"/>
</dbReference>
<evidence type="ECO:0000256" key="9">
    <source>
        <dbReference type="ARBA" id="ARBA00023136"/>
    </source>
</evidence>
<dbReference type="FunCoup" id="E9HAK3">
    <property type="interactions" value="2"/>
</dbReference>
<keyword evidence="7 12" id="KW-0040">ANK repeat</keyword>
<feature type="repeat" description="ANK" evidence="12">
    <location>
        <begin position="172"/>
        <end position="204"/>
    </location>
</feature>
<dbReference type="GO" id="GO:0022857">
    <property type="term" value="F:transmembrane transporter activity"/>
    <property type="evidence" value="ECO:0000318"/>
    <property type="project" value="GO_Central"/>
</dbReference>
<keyword evidence="2" id="KW-0813">Transport</keyword>
<dbReference type="OMA" id="CNLALIC"/>
<dbReference type="InterPro" id="IPR036770">
    <property type="entry name" value="Ankyrin_rpt-contain_sf"/>
</dbReference>
<dbReference type="STRING" id="6669.E9HAK3"/>
<sequence length="838" mass="93786">MSSRRSVSRENVRQRSFPSLSSISETESPSFDFTESFEVLDEGETISPTVWCVWPQQMLMVAIDEKLFTKSPLNVRLCKPRLNVSLGESDWKEIPPDCYDIGVLFAALNGAVLCLNLLIRYKATVDVLDRNKEATPLFCAAASGRIELVEALLSCATRLVEAGANVNNLQVLCESPIHVSAFQGDVDCLKLLLENKADAKASTTEIDKPEAVGRTPLHLAALSQSVESVKVLLDYGARHDICDGMKETPLHSAVVKCRRSIDVVRLLISRGANVNVKNQFSQTPLHLAAINEHSKLASFLILSGADLSAKNRAKNTALALVARRVPDALSTISRKLDSAIEIAGGLDPTDADCELRLDLQVLVPSGNQQKEGEMAMLTSMIAADQHHLLLHPVIGAFLHLKWTKIRTTFLASLMFQFCYVLFLTLNIYTTYVSSKNEKAENGTTNLTNHNNSTGTIVHNSALIDSQTQKSYSLDYFWLPTIFFGSMTGCKELFQLYCNPHEYVTDVENYAHLFSVVGMVLVIPRNKDGYVSDWQTHVAAVVIIVAWINLMLHIGRFPAFGLYIQMFTTVAWNMSKLLVTYFCLIVGFSLGFAVLFPKSKFFGEIPIALLTAIVMMTGEMDFNALFYDENGTEKIRFPGTTHLVFLFFVLLIVIVLMNLLVGLAVSDIQGLLNSAGLNRLIRTTKQIARMEIFIFFPWPIRLPQLWSKIPKRECLQRKVLVVSPKAKRTYNFKPNDPRDGRFPQNTKEGLLAIAVERMASKKKGPYQYNALSVQTNGEFITDVFHRVDELFTNYMSEIVTMNEKINEKLALLEDANRFRLPLIPARKIVEEFSHCDTAV</sequence>
<dbReference type="SUPFAM" id="SSF48403">
    <property type="entry name" value="Ankyrin repeat"/>
    <property type="match status" value="1"/>
</dbReference>
<accession>E9HAK3</accession>
<dbReference type="Pfam" id="PF12796">
    <property type="entry name" value="Ank_2"/>
    <property type="match status" value="1"/>
</dbReference>
<dbReference type="GO" id="GO:0034220">
    <property type="term" value="P:monoatomic ion transmembrane transport"/>
    <property type="evidence" value="ECO:0000318"/>
    <property type="project" value="GO_Central"/>
</dbReference>
<dbReference type="Gene3D" id="1.25.40.20">
    <property type="entry name" value="Ankyrin repeat-containing domain"/>
    <property type="match status" value="3"/>
</dbReference>
<feature type="transmembrane region" description="Helical" evidence="14">
    <location>
        <begin position="537"/>
        <end position="556"/>
    </location>
</feature>
<dbReference type="Pfam" id="PF00520">
    <property type="entry name" value="Ion_trans"/>
    <property type="match status" value="1"/>
</dbReference>
<keyword evidence="11" id="KW-0407">Ion channel</keyword>
<dbReference type="InterPro" id="IPR052076">
    <property type="entry name" value="TRP_cation_channel"/>
</dbReference>
<dbReference type="PROSITE" id="PS50088">
    <property type="entry name" value="ANK_REPEAT"/>
    <property type="match status" value="4"/>
</dbReference>
<dbReference type="Pfam" id="PF00023">
    <property type="entry name" value="Ank"/>
    <property type="match status" value="1"/>
</dbReference>
<proteinExistence type="predicted"/>
<dbReference type="Proteomes" id="UP000000305">
    <property type="component" value="Unassembled WGS sequence"/>
</dbReference>
<dbReference type="PRINTS" id="PR01415">
    <property type="entry name" value="ANKYRIN"/>
</dbReference>
<feature type="transmembrane region" description="Helical" evidence="14">
    <location>
        <begin position="576"/>
        <end position="594"/>
    </location>
</feature>
<keyword evidence="10" id="KW-0325">Glycoprotein</keyword>
<dbReference type="InterPro" id="IPR005821">
    <property type="entry name" value="Ion_trans_dom"/>
</dbReference>
<dbReference type="PANTHER" id="PTHR47143">
    <property type="entry name" value="TRANSIENT RECEPTOR POTENTIAL CATION CHANNEL PROTEIN PAINLESS"/>
    <property type="match status" value="1"/>
</dbReference>
<feature type="region of interest" description="Disordered" evidence="13">
    <location>
        <begin position="1"/>
        <end position="27"/>
    </location>
</feature>
<reference evidence="16 17" key="1">
    <citation type="journal article" date="2011" name="Science">
        <title>The ecoresponsive genome of Daphnia pulex.</title>
        <authorList>
            <person name="Colbourne J.K."/>
            <person name="Pfrender M.E."/>
            <person name="Gilbert D."/>
            <person name="Thomas W.K."/>
            <person name="Tucker A."/>
            <person name="Oakley T.H."/>
            <person name="Tokishita S."/>
            <person name="Aerts A."/>
            <person name="Arnold G.J."/>
            <person name="Basu M.K."/>
            <person name="Bauer D.J."/>
            <person name="Caceres C.E."/>
            <person name="Carmel L."/>
            <person name="Casola C."/>
            <person name="Choi J.H."/>
            <person name="Detter J.C."/>
            <person name="Dong Q."/>
            <person name="Dusheyko S."/>
            <person name="Eads B.D."/>
            <person name="Frohlich T."/>
            <person name="Geiler-Samerotte K.A."/>
            <person name="Gerlach D."/>
            <person name="Hatcher P."/>
            <person name="Jogdeo S."/>
            <person name="Krijgsveld J."/>
            <person name="Kriventseva E.V."/>
            <person name="Kultz D."/>
            <person name="Laforsch C."/>
            <person name="Lindquist E."/>
            <person name="Lopez J."/>
            <person name="Manak J.R."/>
            <person name="Muller J."/>
            <person name="Pangilinan J."/>
            <person name="Patwardhan R.P."/>
            <person name="Pitluck S."/>
            <person name="Pritham E.J."/>
            <person name="Rechtsteiner A."/>
            <person name="Rho M."/>
            <person name="Rogozin I.B."/>
            <person name="Sakarya O."/>
            <person name="Salamov A."/>
            <person name="Schaack S."/>
            <person name="Shapiro H."/>
            <person name="Shiga Y."/>
            <person name="Skalitzky C."/>
            <person name="Smith Z."/>
            <person name="Souvorov A."/>
            <person name="Sung W."/>
            <person name="Tang Z."/>
            <person name="Tsuchiya D."/>
            <person name="Tu H."/>
            <person name="Vos H."/>
            <person name="Wang M."/>
            <person name="Wolf Y.I."/>
            <person name="Yamagata H."/>
            <person name="Yamada T."/>
            <person name="Ye Y."/>
            <person name="Shaw J.R."/>
            <person name="Andrews J."/>
            <person name="Crease T.J."/>
            <person name="Tang H."/>
            <person name="Lucas S.M."/>
            <person name="Robertson H.M."/>
            <person name="Bork P."/>
            <person name="Koonin E.V."/>
            <person name="Zdobnov E.M."/>
            <person name="Grigoriev I.V."/>
            <person name="Lynch M."/>
            <person name="Boore J.L."/>
        </authorList>
    </citation>
    <scope>NUCLEOTIDE SEQUENCE [LARGE SCALE GENOMIC DNA]</scope>
</reference>
<feature type="transmembrane region" description="Helical" evidence="14">
    <location>
        <begin position="606"/>
        <end position="626"/>
    </location>
</feature>
<protein>
    <recommendedName>
        <fullName evidence="15">Ion transport domain-containing protein</fullName>
    </recommendedName>
</protein>
<dbReference type="AlphaFoldDB" id="E9HAK3"/>
<evidence type="ECO:0000256" key="1">
    <source>
        <dbReference type="ARBA" id="ARBA00004141"/>
    </source>
</evidence>
<evidence type="ECO:0000256" key="4">
    <source>
        <dbReference type="ARBA" id="ARBA00022692"/>
    </source>
</evidence>
<evidence type="ECO:0000256" key="11">
    <source>
        <dbReference type="ARBA" id="ARBA00023303"/>
    </source>
</evidence>
<evidence type="ECO:0000256" key="2">
    <source>
        <dbReference type="ARBA" id="ARBA00022448"/>
    </source>
</evidence>
<dbReference type="PANTHER" id="PTHR47143:SF1">
    <property type="entry name" value="ION_TRANS DOMAIN-CONTAINING PROTEIN"/>
    <property type="match status" value="1"/>
</dbReference>
<dbReference type="OrthoDB" id="7464126at2759"/>
<evidence type="ECO:0000256" key="3">
    <source>
        <dbReference type="ARBA" id="ARBA00022606"/>
    </source>
</evidence>
<evidence type="ECO:0000259" key="15">
    <source>
        <dbReference type="Pfam" id="PF00520"/>
    </source>
</evidence>
<feature type="repeat" description="ANK" evidence="12">
    <location>
        <begin position="280"/>
        <end position="312"/>
    </location>
</feature>
<keyword evidence="17" id="KW-1185">Reference proteome</keyword>
<comment type="subcellular location">
    <subcellularLocation>
        <location evidence="1">Membrane</location>
        <topology evidence="1">Multi-pass membrane protein</topology>
    </subcellularLocation>
</comment>
<feature type="repeat" description="ANK" evidence="12">
    <location>
        <begin position="212"/>
        <end position="244"/>
    </location>
</feature>
<dbReference type="InParanoid" id="E9HAK3"/>
<dbReference type="eggNOG" id="KOG0510">
    <property type="taxonomic scope" value="Eukaryota"/>
</dbReference>
<dbReference type="GO" id="GO:0034703">
    <property type="term" value="C:cation channel complex"/>
    <property type="evidence" value="ECO:0007669"/>
    <property type="project" value="UniProtKB-ARBA"/>
</dbReference>
<organism evidence="16 17">
    <name type="scientific">Daphnia pulex</name>
    <name type="common">Water flea</name>
    <dbReference type="NCBI Taxonomy" id="6669"/>
    <lineage>
        <taxon>Eukaryota</taxon>
        <taxon>Metazoa</taxon>
        <taxon>Ecdysozoa</taxon>
        <taxon>Arthropoda</taxon>
        <taxon>Crustacea</taxon>
        <taxon>Branchiopoda</taxon>
        <taxon>Diplostraca</taxon>
        <taxon>Cladocera</taxon>
        <taxon>Anomopoda</taxon>
        <taxon>Daphniidae</taxon>
        <taxon>Daphnia</taxon>
    </lineage>
</organism>
<keyword evidence="8" id="KW-0406">Ion transport</keyword>
<evidence type="ECO:0000256" key="13">
    <source>
        <dbReference type="SAM" id="MobiDB-lite"/>
    </source>
</evidence>
<feature type="compositionally biased region" description="Low complexity" evidence="13">
    <location>
        <begin position="14"/>
        <end position="27"/>
    </location>
</feature>
<dbReference type="SMART" id="SM00248">
    <property type="entry name" value="ANK"/>
    <property type="match status" value="6"/>
</dbReference>
<evidence type="ECO:0000256" key="10">
    <source>
        <dbReference type="ARBA" id="ARBA00023180"/>
    </source>
</evidence>
<evidence type="ECO:0000256" key="7">
    <source>
        <dbReference type="ARBA" id="ARBA00023043"/>
    </source>
</evidence>
<name>E9HAK3_DAPPU</name>
<evidence type="ECO:0000256" key="5">
    <source>
        <dbReference type="ARBA" id="ARBA00022737"/>
    </source>
</evidence>
<dbReference type="PhylomeDB" id="E9HAK3"/>
<dbReference type="InterPro" id="IPR002110">
    <property type="entry name" value="Ankyrin_rpt"/>
</dbReference>
<gene>
    <name evidence="16" type="ORF">DAPPUDRAFT_327376</name>
</gene>
<keyword evidence="4 14" id="KW-0812">Transmembrane</keyword>
<evidence type="ECO:0000256" key="14">
    <source>
        <dbReference type="SAM" id="Phobius"/>
    </source>
</evidence>
<keyword evidence="6 14" id="KW-1133">Transmembrane helix</keyword>
<evidence type="ECO:0000313" key="16">
    <source>
        <dbReference type="EMBL" id="EFX71249.1"/>
    </source>
</evidence>
<keyword evidence="3" id="KW-0716">Sensory transduction</keyword>
<feature type="transmembrane region" description="Helical" evidence="14">
    <location>
        <begin position="642"/>
        <end position="664"/>
    </location>
</feature>
<feature type="domain" description="Ion transport" evidence="15">
    <location>
        <begin position="415"/>
        <end position="669"/>
    </location>
</feature>
<feature type="transmembrane region" description="Helical" evidence="14">
    <location>
        <begin position="409"/>
        <end position="428"/>
    </location>
</feature>
<evidence type="ECO:0000256" key="6">
    <source>
        <dbReference type="ARBA" id="ARBA00022989"/>
    </source>
</evidence>
<evidence type="ECO:0000256" key="8">
    <source>
        <dbReference type="ARBA" id="ARBA00023065"/>
    </source>
</evidence>
<evidence type="ECO:0000256" key="12">
    <source>
        <dbReference type="PROSITE-ProRule" id="PRU00023"/>
    </source>
</evidence>
<dbReference type="KEGG" id="dpx:DAPPUDRAFT_327376"/>
<evidence type="ECO:0000313" key="17">
    <source>
        <dbReference type="Proteomes" id="UP000000305"/>
    </source>
</evidence>
<keyword evidence="9 14" id="KW-0472">Membrane</keyword>